<evidence type="ECO:0000256" key="1">
    <source>
        <dbReference type="SAM" id="MobiDB-lite"/>
    </source>
</evidence>
<sequence length="1428" mass="158898">MSESSTNINNRSMSSDTRDINSSHTKTKSSPTVPIMNFTHSRRSNTDNSFSRNNNIPIISNKSQVMKRSSILMETTINDGSFHRPIAKNDVLFNMLSMRTSKRPELSRPKRPLSSNENIKSKPLILQPTKKPKLSSPKTTRRSSDLSSTESRPITGKGTFQNLSHTSTPSKISSAKHHSKANTNSPSQINSVTNQPIGKESLSVSKIAKEKTTPSKLPIPITTSRNTTPNKIRQDTSISSTSIPLLNTDKKEIQNNRIPIVNSGIETPFKENKINVSIPLMSSEQKISKKPNDLYSAFIHNINTPISTSNTISSKPITNENGSEDPLQQNAYTMKRGEEHIRATAKASPNIKISETMELAQNGIAVKTNDNLPKAVKETSGAAISPVHPTYSENHNLSQLNNENIVVSQEEKTNSFLSQSTGKQINSLTSATVTKDVGKDKDALSEVSSKSSSLYHTSMKDSVVETANQYNKLTNNNSSKPSPGEQMTSNKTSILSSFDENVGKHASKNETQFKFDIQKIEDTKQAIDKWTNILKKDKSNISKNNETNLLGIIGKGPMPPLDISTNERTTEQVALDFSSQMPRDTHSQEKPIQTEDMIKKIGGFRTVNGNQAKVNEILLKKSQESSQLDSNKQNTSPSNVIHNFNAAIENRNVATISPKEPLKSITNAGSPKGTPTIQTNISSTVNASSVPEEALEESQRTTLSRSQIIIPPTEKPSTTKLIDVVHKSPIVTPKQPSTVDAVLKDLNSRPADGDYSMSASYTKSGGLKSSPASRNKVKASVLEYKPKESRFEKSKQKHGIDDSLADFVAKNAAKMEIISVSDFDVETSDEDSLALPKKDEKKLGEDDVEITNYRTVANSKSAFSFDFPEDKDISFERKKYDQSLTYEAVNRLANQKIYQFSTIADLIESGIVEHDPLCSDPYGSGTNNICSPYNYEYSHIYHYQQMHKNDRLIYVPVISALSDDFKSHGSELVPKGYRRSDFLDDSVKVGRSSRVSQHGKLKSINLPTHFDSSNTKNSIGNSISSFETDNSTIASRIDKLRQNKVSSDAKSQWIHDWSEALKTYNVLISDLVPSGISKEEAKKIDRTIKQIKKIFHDKLSTKLETEFSADIDIIIMRGELHQFKDMLEYRKYETISRNLPLDKKMRIWSLSKTFKFISDLGVNIEKINPPKQVAIDSPVNIEKKNEKQKGKEKVVDEESELGSDKYKDFTEPSFTTILTPAILKEELYNGIPENLLSHAVETTNEGSNLSKKSQNDIAPTKPSSAEGIFSKQKEIGQKFFENNSTDVSEVAKALSFLETTMTSATNIVDTKTKELQGLIAANEENSRIIESLIDKIYKDEIRISSLEVKLKIKDNETKFLNASLEQYKNVVLERDSKIKLLNSQLALKVDSTRQGQSREDSRHLTNKRAYTIHNGLNLLDPDTGTGNQ</sequence>
<dbReference type="Proteomes" id="UP000005220">
    <property type="component" value="Chromosome 5"/>
</dbReference>
<dbReference type="OrthoDB" id="4070766at2759"/>
<protein>
    <recommendedName>
        <fullName evidence="2">Sir4 SID domain-containing protein</fullName>
    </recommendedName>
</protein>
<feature type="compositionally biased region" description="Polar residues" evidence="1">
    <location>
        <begin position="1"/>
        <end position="15"/>
    </location>
</feature>
<feature type="domain" description="Sir4 SID" evidence="2">
    <location>
        <begin position="814"/>
        <end position="964"/>
    </location>
</feature>
<feature type="compositionally biased region" description="Polar residues" evidence="1">
    <location>
        <begin position="182"/>
        <end position="196"/>
    </location>
</feature>
<dbReference type="InParanoid" id="H2AVL7"/>
<evidence type="ECO:0000259" key="2">
    <source>
        <dbReference type="Pfam" id="PF16991"/>
    </source>
</evidence>
<keyword evidence="4" id="KW-1185">Reference proteome</keyword>
<gene>
    <name evidence="3" type="primary">KAFR0E02650</name>
    <name evidence="3" type="ORF">KAFR_0E02650</name>
</gene>
<feature type="compositionally biased region" description="Polar residues" evidence="1">
    <location>
        <begin position="46"/>
        <end position="55"/>
    </location>
</feature>
<dbReference type="Pfam" id="PF16991">
    <property type="entry name" value="SIR4_SID"/>
    <property type="match status" value="1"/>
</dbReference>
<dbReference type="HOGENOM" id="CLU_252643_0_0_1"/>
<feature type="compositionally biased region" description="Polar residues" evidence="1">
    <location>
        <begin position="221"/>
        <end position="237"/>
    </location>
</feature>
<dbReference type="FunCoup" id="H2AVL7">
    <property type="interactions" value="119"/>
</dbReference>
<feature type="region of interest" description="Disordered" evidence="1">
    <location>
        <begin position="101"/>
        <end position="237"/>
    </location>
</feature>
<feature type="compositionally biased region" description="Polar residues" evidence="1">
    <location>
        <begin position="145"/>
        <end position="169"/>
    </location>
</feature>
<dbReference type="RefSeq" id="XP_003957552.1">
    <property type="nucleotide sequence ID" value="XM_003957503.1"/>
</dbReference>
<dbReference type="EMBL" id="HE650825">
    <property type="protein sequence ID" value="CCF58417.1"/>
    <property type="molecule type" value="Genomic_DNA"/>
</dbReference>
<evidence type="ECO:0000313" key="3">
    <source>
        <dbReference type="EMBL" id="CCF58417.1"/>
    </source>
</evidence>
<accession>H2AVL7</accession>
<feature type="compositionally biased region" description="Polar residues" evidence="1">
    <location>
        <begin position="1245"/>
        <end position="1263"/>
    </location>
</feature>
<dbReference type="GeneID" id="13883154"/>
<dbReference type="CDD" id="cd13746">
    <property type="entry name" value="Sir4p-SID_like"/>
    <property type="match status" value="1"/>
</dbReference>
<dbReference type="Gene3D" id="6.10.140.1820">
    <property type="match status" value="1"/>
</dbReference>
<organism evidence="3 4">
    <name type="scientific">Kazachstania africana (strain ATCC 22294 / BCRC 22015 / CBS 2517 / CECT 1963 / NBRC 1671 / NRRL Y-8276)</name>
    <name type="common">Yeast</name>
    <name type="synonym">Kluyveromyces africanus</name>
    <dbReference type="NCBI Taxonomy" id="1071382"/>
    <lineage>
        <taxon>Eukaryota</taxon>
        <taxon>Fungi</taxon>
        <taxon>Dikarya</taxon>
        <taxon>Ascomycota</taxon>
        <taxon>Saccharomycotina</taxon>
        <taxon>Saccharomycetes</taxon>
        <taxon>Saccharomycetales</taxon>
        <taxon>Saccharomycetaceae</taxon>
        <taxon>Kazachstania</taxon>
    </lineage>
</organism>
<evidence type="ECO:0000313" key="4">
    <source>
        <dbReference type="Proteomes" id="UP000005220"/>
    </source>
</evidence>
<feature type="compositionally biased region" description="Polar residues" evidence="1">
    <location>
        <begin position="22"/>
        <end position="32"/>
    </location>
</feature>
<proteinExistence type="predicted"/>
<name>H2AVL7_KAZAF</name>
<reference evidence="3 4" key="1">
    <citation type="journal article" date="2011" name="Proc. Natl. Acad. Sci. U.S.A.">
        <title>Evolutionary erosion of yeast sex chromosomes by mating-type switching accidents.</title>
        <authorList>
            <person name="Gordon J.L."/>
            <person name="Armisen D."/>
            <person name="Proux-Wera E."/>
            <person name="Oheigeartaigh S.S."/>
            <person name="Byrne K.P."/>
            <person name="Wolfe K.H."/>
        </authorList>
    </citation>
    <scope>NUCLEOTIDE SEQUENCE [LARGE SCALE GENOMIC DNA]</scope>
    <source>
        <strain evidence="4">ATCC 22294 / BCRC 22015 / CBS 2517 / CECT 1963 / NBRC 1671 / NRRL Y-8276</strain>
    </source>
</reference>
<feature type="region of interest" description="Disordered" evidence="1">
    <location>
        <begin position="1245"/>
        <end position="1266"/>
    </location>
</feature>
<dbReference type="InterPro" id="IPR031556">
    <property type="entry name" value="SIR4_SID"/>
</dbReference>
<feature type="region of interest" description="Disordered" evidence="1">
    <location>
        <begin position="1"/>
        <end position="55"/>
    </location>
</feature>
<feature type="region of interest" description="Disordered" evidence="1">
    <location>
        <begin position="683"/>
        <end position="704"/>
    </location>
</feature>
<dbReference type="KEGG" id="kaf:KAFR_0E02650"/>
<dbReference type="STRING" id="1071382.H2AVL7"/>
<dbReference type="eggNOG" id="ENOG502S6NU">
    <property type="taxonomic scope" value="Eukaryota"/>
</dbReference>